<proteinExistence type="predicted"/>
<evidence type="ECO:0000313" key="1">
    <source>
        <dbReference type="EMBL" id="MBW7467815.1"/>
    </source>
</evidence>
<sequence length="91" mass="10087">MPALSPAAFNDIAAHGFWHAFSERVLVRVCLPLSDRYGNGNNGAKAFSTTKQTQVSGSEAEFDLRMSVTLPPGFRLPFGYIQDKNEERILQ</sequence>
<protein>
    <submittedName>
        <fullName evidence="1">Uncharacterized protein</fullName>
    </submittedName>
</protein>
<dbReference type="RefSeq" id="WP_219877695.1">
    <property type="nucleotide sequence ID" value="NZ_JAHYXK010000009.1"/>
</dbReference>
<reference evidence="1 2" key="1">
    <citation type="journal article" date="2016" name="Int. J. Syst. Evol. Microbiol.">
        <title>Pontibacter aydingkolensis sp. nov., isolated from soil of a salt lake.</title>
        <authorList>
            <person name="Osman G."/>
            <person name="Zhang T."/>
            <person name="Lou K."/>
            <person name="Gao Y."/>
            <person name="Chang W."/>
            <person name="Lin Q."/>
            <person name="Yang H.M."/>
            <person name="Huo X.D."/>
            <person name="Wang N."/>
        </authorList>
    </citation>
    <scope>NUCLEOTIDE SEQUENCE [LARGE SCALE GENOMIC DNA]</scope>
    <source>
        <strain evidence="1 2">KACC 19255</strain>
    </source>
</reference>
<organism evidence="1 2">
    <name type="scientific">Pontibacter aydingkolensis</name>
    <dbReference type="NCBI Taxonomy" id="1911536"/>
    <lineage>
        <taxon>Bacteria</taxon>
        <taxon>Pseudomonadati</taxon>
        <taxon>Bacteroidota</taxon>
        <taxon>Cytophagia</taxon>
        <taxon>Cytophagales</taxon>
        <taxon>Hymenobacteraceae</taxon>
        <taxon>Pontibacter</taxon>
    </lineage>
</organism>
<dbReference type="Proteomes" id="UP000813018">
    <property type="component" value="Unassembled WGS sequence"/>
</dbReference>
<keyword evidence="2" id="KW-1185">Reference proteome</keyword>
<name>A0ABS7CVF1_9BACT</name>
<accession>A0ABS7CVF1</accession>
<gene>
    <name evidence="1" type="ORF">K0O23_12125</name>
</gene>
<evidence type="ECO:0000313" key="2">
    <source>
        <dbReference type="Proteomes" id="UP000813018"/>
    </source>
</evidence>
<dbReference type="EMBL" id="JAHYXK010000009">
    <property type="protein sequence ID" value="MBW7467815.1"/>
    <property type="molecule type" value="Genomic_DNA"/>
</dbReference>
<comment type="caution">
    <text evidence="1">The sequence shown here is derived from an EMBL/GenBank/DDBJ whole genome shotgun (WGS) entry which is preliminary data.</text>
</comment>